<dbReference type="Proteomes" id="UP000298049">
    <property type="component" value="Chromosome"/>
</dbReference>
<protein>
    <submittedName>
        <fullName evidence="2">Amidase</fullName>
    </submittedName>
</protein>
<dbReference type="Gene3D" id="3.90.1300.10">
    <property type="entry name" value="Amidase signature (AS) domain"/>
    <property type="match status" value="1"/>
</dbReference>
<proteinExistence type="predicted"/>
<organism evidence="2 3">
    <name type="scientific">Hydrocarboniclastica marina</name>
    <dbReference type="NCBI Taxonomy" id="2259620"/>
    <lineage>
        <taxon>Bacteria</taxon>
        <taxon>Pseudomonadati</taxon>
        <taxon>Pseudomonadota</taxon>
        <taxon>Gammaproteobacteria</taxon>
        <taxon>Alteromonadales</taxon>
        <taxon>Alteromonadaceae</taxon>
        <taxon>Hydrocarboniclastica</taxon>
    </lineage>
</organism>
<dbReference type="OrthoDB" id="9811471at2"/>
<keyword evidence="3" id="KW-1185">Reference proteome</keyword>
<dbReference type="InterPro" id="IPR052739">
    <property type="entry name" value="FAAH2"/>
</dbReference>
<dbReference type="AlphaFoldDB" id="A0A4P7XKE9"/>
<feature type="domain" description="Amidase" evidence="1">
    <location>
        <begin position="26"/>
        <end position="466"/>
    </location>
</feature>
<dbReference type="PIRSF" id="PIRSF001221">
    <property type="entry name" value="Amidase_fungi"/>
    <property type="match status" value="1"/>
</dbReference>
<dbReference type="EMBL" id="CP031093">
    <property type="protein sequence ID" value="QCF26407.1"/>
    <property type="molecule type" value="Genomic_DNA"/>
</dbReference>
<sequence length="490" mass="53915">MTDLYYASAQSLAQKLARGEITSERLVNAFLDRIDQRNPDINAVIALNADALTRARELDAARARGEIAGPLHGLPMTLKDVWEVVGMATTAGAVELKEHQATRNADVAQRLLDAGAVILGKTNVPIYASDIQTYNDIFGITRNPRDLERTSGGSSGGAAAAVTAGFTPVEVGSDVGGSIRIPCHYNGIFGHKPTRDIVSLRGHIPGASGNESQADLVEAGPIARTASDLAFILKVIAGPRTIEAGYWQLKLPEPQQTTLREYRIGTWFSDPHCPVDDSVLDCYEAFCKNLEPHGIQIREAKHPLLSLERILPVYFNLLGAILSVSLTTQQRYEILWLDRLISLAKPFLALSHSIEQYTHGTNEPYYDYYVHHEQREKMRIEMMSLFKEIDILLTPITPTTAIHHDHSMPVSRRRITVNGEPRPYTDQFCWIALATLLGLPSTSVPIGLDKDGMPVNIQVIGAPGTDLTNIHFAQLLEDAGLAGFQRPKNY</sequence>
<dbReference type="PANTHER" id="PTHR43372">
    <property type="entry name" value="FATTY-ACID AMIDE HYDROLASE"/>
    <property type="match status" value="1"/>
</dbReference>
<evidence type="ECO:0000259" key="1">
    <source>
        <dbReference type="Pfam" id="PF01425"/>
    </source>
</evidence>
<dbReference type="Pfam" id="PF01425">
    <property type="entry name" value="Amidase"/>
    <property type="match status" value="1"/>
</dbReference>
<dbReference type="PANTHER" id="PTHR43372:SF4">
    <property type="entry name" value="FATTY-ACID AMIDE HYDROLASE 2"/>
    <property type="match status" value="1"/>
</dbReference>
<name>A0A4P7XKE9_9ALTE</name>
<dbReference type="InterPro" id="IPR036928">
    <property type="entry name" value="AS_sf"/>
</dbReference>
<dbReference type="GO" id="GO:0012505">
    <property type="term" value="C:endomembrane system"/>
    <property type="evidence" value="ECO:0007669"/>
    <property type="project" value="TreeGrafter"/>
</dbReference>
<dbReference type="InterPro" id="IPR023631">
    <property type="entry name" value="Amidase_dom"/>
</dbReference>
<gene>
    <name evidence="2" type="ORF">soil367_10910</name>
</gene>
<reference evidence="2 3" key="1">
    <citation type="submission" date="2018-07" db="EMBL/GenBank/DDBJ databases">
        <title>Marsedoiliclastica nanhaica gen. nov. sp. nov., a novel marine hydrocarbonoclastic bacterium isolated from an in-situ enriched hydrocarbon-degrading consortium in deep-sea sediment.</title>
        <authorList>
            <person name="Dong C."/>
            <person name="Ma T."/>
            <person name="Liu R."/>
            <person name="Shao Z."/>
        </authorList>
    </citation>
    <scope>NUCLEOTIDE SEQUENCE [LARGE SCALE GENOMIC DNA]</scope>
    <source>
        <strain evidence="3">soil36-7</strain>
    </source>
</reference>
<evidence type="ECO:0000313" key="3">
    <source>
        <dbReference type="Proteomes" id="UP000298049"/>
    </source>
</evidence>
<dbReference type="RefSeq" id="WP_136549127.1">
    <property type="nucleotide sequence ID" value="NZ_CP031093.1"/>
</dbReference>
<dbReference type="KEGG" id="hmi:soil367_10910"/>
<dbReference type="SUPFAM" id="SSF75304">
    <property type="entry name" value="Amidase signature (AS) enzymes"/>
    <property type="match status" value="1"/>
</dbReference>
<evidence type="ECO:0000313" key="2">
    <source>
        <dbReference type="EMBL" id="QCF26407.1"/>
    </source>
</evidence>
<accession>A0A4P7XKE9</accession>